<organism evidence="3 4">
    <name type="scientific">Pontixanthobacter aestiaquae</name>
    <dbReference type="NCBI Taxonomy" id="1509367"/>
    <lineage>
        <taxon>Bacteria</taxon>
        <taxon>Pseudomonadati</taxon>
        <taxon>Pseudomonadota</taxon>
        <taxon>Alphaproteobacteria</taxon>
        <taxon>Sphingomonadales</taxon>
        <taxon>Erythrobacteraceae</taxon>
        <taxon>Pontixanthobacter</taxon>
    </lineage>
</organism>
<keyword evidence="4" id="KW-1185">Reference proteome</keyword>
<feature type="chain" id="PRO_5032863191" description="Phosphate-selective porin OprO and OprP" evidence="2">
    <location>
        <begin position="27"/>
        <end position="461"/>
    </location>
</feature>
<keyword evidence="1" id="KW-0175">Coiled coil</keyword>
<feature type="coiled-coil region" evidence="1">
    <location>
        <begin position="36"/>
        <end position="70"/>
    </location>
</feature>
<dbReference type="SUPFAM" id="SSF56935">
    <property type="entry name" value="Porins"/>
    <property type="match status" value="1"/>
</dbReference>
<dbReference type="InterPro" id="IPR023614">
    <property type="entry name" value="Porin_dom_sf"/>
</dbReference>
<dbReference type="Pfam" id="PF07396">
    <property type="entry name" value="Porin_O_P"/>
    <property type="match status" value="1"/>
</dbReference>
<proteinExistence type="predicted"/>
<evidence type="ECO:0008006" key="5">
    <source>
        <dbReference type="Google" id="ProtNLM"/>
    </source>
</evidence>
<comment type="caution">
    <text evidence="3">The sequence shown here is derived from an EMBL/GenBank/DDBJ whole genome shotgun (WGS) entry which is preliminary data.</text>
</comment>
<evidence type="ECO:0000313" key="4">
    <source>
        <dbReference type="Proteomes" id="UP000460290"/>
    </source>
</evidence>
<sequence>MTLRARATGSALAFAFACGWAQPALAQDAPSVQEELAAMRAEMAAMAKRIETLEGELEEAENTIEAVSVKVATPPPLDPLPPVAPAPKPDTEVTWKGAPEISGTGGWSFKPRGRLQYDAGIVNAPDSTGRDDGFGNDIRRARLGIAGDMPGGFGYKFEIDVANSDLAVTDAIISYEAGDLEIMVGQFNNFQSLEELTSSLHTTFIERAAYTDAFNFIRRVGVGVQYGSGDVLLQGGVFTDNMDRLSNDAWSANGRVVYMPKIGDSQLHLGATVNYREVDPGSTVRYRQRPLVAFTGERFINTGNFAADSEFSYGVEGAFISGPFHAAAEGYWRQVNRPMALADPTFFGGYAEVGYFLTKGDTRGYKGGKFDRTKPTNPVGEGGTGSVQINARYDRLDLSDNGVIGGTQDGFFLSLIWKPTDWVLFLANYGRLEYDQAVFPAAGGDTSYGVDVVGVRAQIDF</sequence>
<feature type="signal peptide" evidence="2">
    <location>
        <begin position="1"/>
        <end position="26"/>
    </location>
</feature>
<dbReference type="PROSITE" id="PS51257">
    <property type="entry name" value="PROKAR_LIPOPROTEIN"/>
    <property type="match status" value="1"/>
</dbReference>
<dbReference type="Proteomes" id="UP000460290">
    <property type="component" value="Unassembled WGS sequence"/>
</dbReference>
<gene>
    <name evidence="3" type="ORF">GRI35_02960</name>
</gene>
<dbReference type="Gene3D" id="2.40.160.10">
    <property type="entry name" value="Porin"/>
    <property type="match status" value="1"/>
</dbReference>
<dbReference type="AlphaFoldDB" id="A0A844Z322"/>
<keyword evidence="2" id="KW-0732">Signal</keyword>
<evidence type="ECO:0000256" key="2">
    <source>
        <dbReference type="SAM" id="SignalP"/>
    </source>
</evidence>
<dbReference type="EMBL" id="WTYZ01000001">
    <property type="protein sequence ID" value="MXO82335.1"/>
    <property type="molecule type" value="Genomic_DNA"/>
</dbReference>
<protein>
    <recommendedName>
        <fullName evidence="5">Phosphate-selective porin OprO and OprP</fullName>
    </recommendedName>
</protein>
<name>A0A844Z322_9SPHN</name>
<evidence type="ECO:0000313" key="3">
    <source>
        <dbReference type="EMBL" id="MXO82335.1"/>
    </source>
</evidence>
<dbReference type="OrthoDB" id="9807854at2"/>
<dbReference type="InterPro" id="IPR010870">
    <property type="entry name" value="Porin_O/P"/>
</dbReference>
<reference evidence="3 4" key="1">
    <citation type="submission" date="2019-12" db="EMBL/GenBank/DDBJ databases">
        <title>Genomic-based taxomic classification of the family Erythrobacteraceae.</title>
        <authorList>
            <person name="Xu L."/>
        </authorList>
    </citation>
    <scope>NUCLEOTIDE SEQUENCE [LARGE SCALE GENOMIC DNA]</scope>
    <source>
        <strain evidence="3 4">KCTC 42006</strain>
    </source>
</reference>
<accession>A0A844Z322</accession>
<dbReference type="RefSeq" id="WP_160612730.1">
    <property type="nucleotide sequence ID" value="NZ_JAUFQM010000001.1"/>
</dbReference>
<evidence type="ECO:0000256" key="1">
    <source>
        <dbReference type="SAM" id="Coils"/>
    </source>
</evidence>